<dbReference type="InterPro" id="IPR027385">
    <property type="entry name" value="Beta-barrel_OMP"/>
</dbReference>
<comment type="subcellular location">
    <subcellularLocation>
        <location evidence="1">Cell outer membrane</location>
    </subcellularLocation>
</comment>
<keyword evidence="5" id="KW-1185">Reference proteome</keyword>
<name>A0A430HDX4_9BURK</name>
<accession>A0A430HDX4</accession>
<evidence type="ECO:0000259" key="3">
    <source>
        <dbReference type="Pfam" id="PF13505"/>
    </source>
</evidence>
<dbReference type="Proteomes" id="UP000278085">
    <property type="component" value="Unassembled WGS sequence"/>
</dbReference>
<organism evidence="4 5">
    <name type="scientific">Massilia atriviolacea</name>
    <dbReference type="NCBI Taxonomy" id="2495579"/>
    <lineage>
        <taxon>Bacteria</taxon>
        <taxon>Pseudomonadati</taxon>
        <taxon>Pseudomonadota</taxon>
        <taxon>Betaproteobacteria</taxon>
        <taxon>Burkholderiales</taxon>
        <taxon>Oxalobacteraceae</taxon>
        <taxon>Telluria group</taxon>
        <taxon>Massilia</taxon>
    </lineage>
</organism>
<dbReference type="AlphaFoldDB" id="A0A430HDX4"/>
<reference evidence="4 5" key="1">
    <citation type="submission" date="2018-12" db="EMBL/GenBank/DDBJ databases">
        <authorList>
            <person name="Yang E."/>
        </authorList>
    </citation>
    <scope>NUCLEOTIDE SEQUENCE [LARGE SCALE GENOMIC DNA]</scope>
    <source>
        <strain evidence="4 5">SOD</strain>
    </source>
</reference>
<dbReference type="OrthoDB" id="5360144at2"/>
<dbReference type="EMBL" id="RXLQ01000022">
    <property type="protein sequence ID" value="RSZ55734.1"/>
    <property type="molecule type" value="Genomic_DNA"/>
</dbReference>
<evidence type="ECO:0000256" key="1">
    <source>
        <dbReference type="ARBA" id="ARBA00004442"/>
    </source>
</evidence>
<feature type="domain" description="Outer membrane protein beta-barrel" evidence="3">
    <location>
        <begin position="51"/>
        <end position="232"/>
    </location>
</feature>
<dbReference type="InterPro" id="IPR011250">
    <property type="entry name" value="OMP/PagP_B-barrel"/>
</dbReference>
<dbReference type="Pfam" id="PF13505">
    <property type="entry name" value="OMP_b-brl"/>
    <property type="match status" value="1"/>
</dbReference>
<evidence type="ECO:0000313" key="5">
    <source>
        <dbReference type="Proteomes" id="UP000278085"/>
    </source>
</evidence>
<dbReference type="GO" id="GO:0009279">
    <property type="term" value="C:cell outer membrane"/>
    <property type="evidence" value="ECO:0007669"/>
    <property type="project" value="UniProtKB-SubCell"/>
</dbReference>
<keyword evidence="2" id="KW-0732">Signal</keyword>
<dbReference type="SUPFAM" id="SSF56925">
    <property type="entry name" value="OMPA-like"/>
    <property type="match status" value="1"/>
</dbReference>
<evidence type="ECO:0000256" key="2">
    <source>
        <dbReference type="ARBA" id="ARBA00022729"/>
    </source>
</evidence>
<protein>
    <recommendedName>
        <fullName evidence="3">Outer membrane protein beta-barrel domain-containing protein</fullName>
    </recommendedName>
</protein>
<dbReference type="Gene3D" id="2.40.160.20">
    <property type="match status" value="1"/>
</dbReference>
<comment type="caution">
    <text evidence="4">The sequence shown here is derived from an EMBL/GenBank/DDBJ whole genome shotgun (WGS) entry which is preliminary data.</text>
</comment>
<evidence type="ECO:0000313" key="4">
    <source>
        <dbReference type="EMBL" id="RSZ55734.1"/>
    </source>
</evidence>
<gene>
    <name evidence="4" type="ORF">EJB06_28115</name>
</gene>
<sequence>MYSDSILNVPNFGASHKQIGLFEEKRDTGFIPETPPGESEPMPKIPLLAAILLTLCSNAASAASYGDTSPIYVGGGAGRMQFGAHCGAGADCKGQDNASAKVFAGFNFAPFSAWQGSELTSSVELVGYRSGTLRLARERGAASLRGAGLSYRISSRETDALSVHARAGLTRLSGKFGGASSGSTGITGGLGLAYALDKHLSLTADYDALRAGFGALARTHVHLLTFGAAYKF</sequence>
<proteinExistence type="predicted"/>